<feature type="compositionally biased region" description="Low complexity" evidence="5">
    <location>
        <begin position="311"/>
        <end position="329"/>
    </location>
</feature>
<dbReference type="PANTHER" id="PTHR24198:SF165">
    <property type="entry name" value="ANKYRIN REPEAT-CONTAINING PROTEIN-RELATED"/>
    <property type="match status" value="1"/>
</dbReference>
<feature type="coiled-coil region" evidence="4">
    <location>
        <begin position="495"/>
        <end position="522"/>
    </location>
</feature>
<evidence type="ECO:0000256" key="3">
    <source>
        <dbReference type="PROSITE-ProRule" id="PRU00023"/>
    </source>
</evidence>
<dbReference type="SMART" id="SM00248">
    <property type="entry name" value="ANK"/>
    <property type="match status" value="9"/>
</dbReference>
<dbReference type="GeneID" id="68095793"/>
<feature type="compositionally biased region" description="Low complexity" evidence="5">
    <location>
        <begin position="223"/>
        <end position="239"/>
    </location>
</feature>
<feature type="compositionally biased region" description="Polar residues" evidence="5">
    <location>
        <begin position="39"/>
        <end position="57"/>
    </location>
</feature>
<dbReference type="Pfam" id="PF12796">
    <property type="entry name" value="Ank_2"/>
    <property type="match status" value="1"/>
</dbReference>
<keyword evidence="2 3" id="KW-0040">ANK repeat</keyword>
<keyword evidence="1" id="KW-0677">Repeat</keyword>
<sequence length="910" mass="99627">MITTSTTPTKEEDSSTTNNDGRDDEGKIHHPPSITTTTPNDEQQLFSLNDDGTTNAPSFSLTTEIISTTSSKPQQPSPLLLFNSVEPSPTLSPRIQVGMNHQSVPSSSTTTTSTTPTHHTATSSSSSSLSNQDHSSPSSSPHLLFQQSPLLNHEELEDLLRPSSFGKRTDLNELLSKSAPSLNPTISTNNQNSNISNSANELSGLESNTSMILSIGSKLSEVSSSSKKTTPKSPKSPSSANYTIQPLHSKTVMTPKHSPVASSSSNTDRDYPSMISITTPPPHVVQTSAFSSSEDHLIQELLFQPHIGGDSKIINSSSSGSGRFRSKSSLTPYSPSIGPTLLEGNSIPLNPITPTKLAFLRNATSNSIKGSSSPHVESPGGVSVESVISCKTVDSPNDASSASLKGSSQLRETLTQSLKRKYSRAGSKSKLSSRSTLGDERRLSLSLEALGSVLEHHGVLITEASMRGSELLQAVLQIQSMKEIEIPKSTTPTEENESNLELERKKNELREILKQCDKMQCNSKLYTACKENDVVTATLILEEFISNCDVNFRNGQDMDKSYLHICAKDNYTEILELLLDSGADPNVKDKISRTPLHVACAAGSHFAMVLLLGHEAMPNVRDEYGFSPLSLALKQHYFDMAKDLLLFGADVNLKQFDGSTLLHDFFGNGDLDVVKFLVSDLPDSHTLLTMVRNEHGWSALFCAIQNSQIDVIRYLLNSKYQAQIFSSLSNSSNSGENVFHIVARSGDVDMLSELINIFNERESQEHKMLLQQTMSNVPNYMKNIVSHRIQTMLNSPDNMRKMTPLHLAAKTKKAVMVRELLKLTTTSSASGELLDKKKKLYRAVEVNVMDKKGNTPLHYCLFDMKEKMDFTSSAILTFLVSCKNCKIDIKNEKGVTVKSLAKQYGIMLKE</sequence>
<evidence type="ECO:0000313" key="6">
    <source>
        <dbReference type="EMBL" id="KAG2385523.1"/>
    </source>
</evidence>
<feature type="repeat" description="ANK" evidence="3">
    <location>
        <begin position="624"/>
        <end position="656"/>
    </location>
</feature>
<accession>A0AA88KK92</accession>
<dbReference type="InterPro" id="IPR002110">
    <property type="entry name" value="Ankyrin_rpt"/>
</dbReference>
<dbReference type="PROSITE" id="PS50088">
    <property type="entry name" value="ANK_REPEAT"/>
    <property type="match status" value="3"/>
</dbReference>
<comment type="caution">
    <text evidence="6">The sequence shown here is derived from an EMBL/GenBank/DDBJ whole genome shotgun (WGS) entry which is preliminary data.</text>
</comment>
<evidence type="ECO:0000256" key="1">
    <source>
        <dbReference type="ARBA" id="ARBA00022737"/>
    </source>
</evidence>
<feature type="compositionally biased region" description="Low complexity" evidence="5">
    <location>
        <begin position="183"/>
        <end position="200"/>
    </location>
</feature>
<feature type="region of interest" description="Disordered" evidence="5">
    <location>
        <begin position="309"/>
        <end position="332"/>
    </location>
</feature>
<feature type="repeat" description="ANK" evidence="3">
    <location>
        <begin position="558"/>
        <end position="590"/>
    </location>
</feature>
<keyword evidence="4" id="KW-0175">Coiled coil</keyword>
<organism evidence="6 7">
    <name type="scientific">Naegleria lovaniensis</name>
    <name type="common">Amoeba</name>
    <dbReference type="NCBI Taxonomy" id="51637"/>
    <lineage>
        <taxon>Eukaryota</taxon>
        <taxon>Discoba</taxon>
        <taxon>Heterolobosea</taxon>
        <taxon>Tetramitia</taxon>
        <taxon>Eutetramitia</taxon>
        <taxon>Vahlkampfiidae</taxon>
        <taxon>Naegleria</taxon>
    </lineage>
</organism>
<dbReference type="SUPFAM" id="SSF48403">
    <property type="entry name" value="Ankyrin repeat"/>
    <property type="match status" value="1"/>
</dbReference>
<feature type="region of interest" description="Disordered" evidence="5">
    <location>
        <begin position="219"/>
        <end position="270"/>
    </location>
</feature>
<evidence type="ECO:0008006" key="8">
    <source>
        <dbReference type="Google" id="ProtNLM"/>
    </source>
</evidence>
<reference evidence="6 7" key="1">
    <citation type="journal article" date="2018" name="BMC Genomics">
        <title>The genome of Naegleria lovaniensis, the basis for a comparative approach to unravel pathogenicity factors of the human pathogenic amoeba N. fowleri.</title>
        <authorList>
            <person name="Liechti N."/>
            <person name="Schurch N."/>
            <person name="Bruggmann R."/>
            <person name="Wittwer M."/>
        </authorList>
    </citation>
    <scope>NUCLEOTIDE SEQUENCE [LARGE SCALE GENOMIC DNA]</scope>
    <source>
        <strain evidence="6 7">ATCC 30569</strain>
    </source>
</reference>
<evidence type="ECO:0000313" key="7">
    <source>
        <dbReference type="Proteomes" id="UP000816034"/>
    </source>
</evidence>
<dbReference type="Pfam" id="PF13637">
    <property type="entry name" value="Ank_4"/>
    <property type="match status" value="1"/>
</dbReference>
<dbReference type="Gene3D" id="1.25.40.20">
    <property type="entry name" value="Ankyrin repeat-containing domain"/>
    <property type="match status" value="2"/>
</dbReference>
<feature type="compositionally biased region" description="Low complexity" evidence="5">
    <location>
        <begin position="101"/>
        <end position="144"/>
    </location>
</feature>
<dbReference type="PROSITE" id="PS50297">
    <property type="entry name" value="ANK_REP_REGION"/>
    <property type="match status" value="2"/>
</dbReference>
<dbReference type="Proteomes" id="UP000816034">
    <property type="component" value="Unassembled WGS sequence"/>
</dbReference>
<keyword evidence="7" id="KW-1185">Reference proteome</keyword>
<evidence type="ECO:0000256" key="5">
    <source>
        <dbReference type="SAM" id="MobiDB-lite"/>
    </source>
</evidence>
<feature type="compositionally biased region" description="Low complexity" evidence="5">
    <location>
        <begin position="58"/>
        <end position="81"/>
    </location>
</feature>
<feature type="region of interest" description="Disordered" evidence="5">
    <location>
        <begin position="176"/>
        <end position="201"/>
    </location>
</feature>
<feature type="compositionally biased region" description="Polar residues" evidence="5">
    <location>
        <begin position="240"/>
        <end position="252"/>
    </location>
</feature>
<feature type="repeat" description="ANK" evidence="3">
    <location>
        <begin position="591"/>
        <end position="623"/>
    </location>
</feature>
<dbReference type="InterPro" id="IPR036770">
    <property type="entry name" value="Ankyrin_rpt-contain_sf"/>
</dbReference>
<evidence type="ECO:0000256" key="4">
    <source>
        <dbReference type="SAM" id="Coils"/>
    </source>
</evidence>
<name>A0AA88KK92_NAELO</name>
<dbReference type="PANTHER" id="PTHR24198">
    <property type="entry name" value="ANKYRIN REPEAT AND PROTEIN KINASE DOMAIN-CONTAINING PROTEIN"/>
    <property type="match status" value="1"/>
</dbReference>
<feature type="compositionally biased region" description="Polar residues" evidence="5">
    <location>
        <begin position="398"/>
        <end position="417"/>
    </location>
</feature>
<dbReference type="AlphaFoldDB" id="A0AA88KK92"/>
<gene>
    <name evidence="6" type="ORF">C9374_003338</name>
</gene>
<dbReference type="EMBL" id="PYSW02000018">
    <property type="protein sequence ID" value="KAG2385523.1"/>
    <property type="molecule type" value="Genomic_DNA"/>
</dbReference>
<dbReference type="RefSeq" id="XP_044549516.1">
    <property type="nucleotide sequence ID" value="XM_044692855.1"/>
</dbReference>
<feature type="region of interest" description="Disordered" evidence="5">
    <location>
        <begin position="1"/>
        <end position="144"/>
    </location>
</feature>
<feature type="region of interest" description="Disordered" evidence="5">
    <location>
        <begin position="398"/>
        <end position="437"/>
    </location>
</feature>
<proteinExistence type="predicted"/>
<evidence type="ECO:0000256" key="2">
    <source>
        <dbReference type="ARBA" id="ARBA00023043"/>
    </source>
</evidence>
<protein>
    <recommendedName>
        <fullName evidence="8">Ankyrin repeat-containing protein</fullName>
    </recommendedName>
</protein>